<comment type="caution">
    <text evidence="8">The sequence shown here is derived from an EMBL/GenBank/DDBJ whole genome shotgun (WGS) entry which is preliminary data.</text>
</comment>
<evidence type="ECO:0000313" key="9">
    <source>
        <dbReference type="Proteomes" id="UP001232725"/>
    </source>
</evidence>
<dbReference type="PRINTS" id="PR00407">
    <property type="entry name" value="EUMOPTERIN"/>
</dbReference>
<dbReference type="InterPro" id="IPR005066">
    <property type="entry name" value="MoCF_OxRdtse_dimer"/>
</dbReference>
<dbReference type="InterPro" id="IPR036374">
    <property type="entry name" value="OxRdtase_Mopterin-bd_sf"/>
</dbReference>
<evidence type="ECO:0000256" key="5">
    <source>
        <dbReference type="SAM" id="MobiDB-lite"/>
    </source>
</evidence>
<keyword evidence="3" id="KW-0479">Metal-binding</keyword>
<feature type="domain" description="Moybdenum cofactor oxidoreductase dimerisation" evidence="7">
    <location>
        <begin position="264"/>
        <end position="377"/>
    </location>
</feature>
<feature type="domain" description="Oxidoreductase molybdopterin-binding" evidence="6">
    <location>
        <begin position="69"/>
        <end position="240"/>
    </location>
</feature>
<sequence length="382" mass="41819">MTTQWTTVFPGLPERQDEPVTHAARGSGGPTDGPLTDAELQLAARNHALPLEILREEVTPPGLHYLLIHFDIPAIDAGSWRLSVAGAVQRELSFSLEDLRARPAVTVPVTLECAGNGRSLLRPRPLSQPWVLEAVGTAGWTGTPLAPILREAGLHDDAVEFVFTGADRGIQGGREEDYARSLTLEDIERQGAFLAYAMNGAPLPPQHGFPVRLMVPGWYGMTSVKWLSSIEAVTRPFDGYQQAVAYRYLQDPQEQGTPVNRIRVRSLMVPPGIPDFFTRRRIVDSGTVRLQGRAWSGHGTVESVEMGVDGTWSPAELEPALGGHAWRGWSVSWDAEPGDHELRCRATDSTGAVQPLEPEWNLQGMGNNVAQRVEVTVRAPRV</sequence>
<evidence type="ECO:0000256" key="1">
    <source>
        <dbReference type="ARBA" id="ARBA00001924"/>
    </source>
</evidence>
<evidence type="ECO:0000259" key="6">
    <source>
        <dbReference type="Pfam" id="PF00174"/>
    </source>
</evidence>
<dbReference type="Gene3D" id="3.90.420.10">
    <property type="entry name" value="Oxidoreductase, molybdopterin-binding domain"/>
    <property type="match status" value="1"/>
</dbReference>
<dbReference type="InterPro" id="IPR000572">
    <property type="entry name" value="OxRdtase_Mopterin-bd_dom"/>
</dbReference>
<organism evidence="8 9">
    <name type="scientific">Arthrobacter horti</name>
    <dbReference type="NCBI Taxonomy" id="3068273"/>
    <lineage>
        <taxon>Bacteria</taxon>
        <taxon>Bacillati</taxon>
        <taxon>Actinomycetota</taxon>
        <taxon>Actinomycetes</taxon>
        <taxon>Micrococcales</taxon>
        <taxon>Micrococcaceae</taxon>
        <taxon>Arthrobacter</taxon>
    </lineage>
</organism>
<accession>A0ABT9ISN6</accession>
<name>A0ABT9ISN6_9MICC</name>
<evidence type="ECO:0000256" key="2">
    <source>
        <dbReference type="ARBA" id="ARBA00022505"/>
    </source>
</evidence>
<protein>
    <submittedName>
        <fullName evidence="8">Sulfite oxidase</fullName>
    </submittedName>
</protein>
<evidence type="ECO:0000313" key="8">
    <source>
        <dbReference type="EMBL" id="MDP5228587.1"/>
    </source>
</evidence>
<keyword evidence="2" id="KW-0500">Molybdenum</keyword>
<dbReference type="RefSeq" id="WP_305997631.1">
    <property type="nucleotide sequence ID" value="NZ_JAVALS010000018.1"/>
</dbReference>
<dbReference type="Pfam" id="PF03404">
    <property type="entry name" value="Mo-co_dimer"/>
    <property type="match status" value="1"/>
</dbReference>
<dbReference type="Gene3D" id="2.60.40.650">
    <property type="match status" value="1"/>
</dbReference>
<reference evidence="8 9" key="1">
    <citation type="submission" date="2023-08" db="EMBL/GenBank/DDBJ databases">
        <title>Arthrobacter horti sp. nov., isolated from forest soil.</title>
        <authorList>
            <person name="Park M."/>
        </authorList>
    </citation>
    <scope>NUCLEOTIDE SEQUENCE [LARGE SCALE GENOMIC DNA]</scope>
    <source>
        <strain evidence="8 9">YJM1</strain>
    </source>
</reference>
<dbReference type="CDD" id="cd02110">
    <property type="entry name" value="SO_family_Moco_dimer"/>
    <property type="match status" value="1"/>
</dbReference>
<feature type="region of interest" description="Disordered" evidence="5">
    <location>
        <begin position="1"/>
        <end position="35"/>
    </location>
</feature>
<evidence type="ECO:0000256" key="4">
    <source>
        <dbReference type="ARBA" id="ARBA00023002"/>
    </source>
</evidence>
<dbReference type="PANTHER" id="PTHR19372">
    <property type="entry name" value="SULFITE REDUCTASE"/>
    <property type="match status" value="1"/>
</dbReference>
<evidence type="ECO:0000256" key="3">
    <source>
        <dbReference type="ARBA" id="ARBA00022723"/>
    </source>
</evidence>
<proteinExistence type="predicted"/>
<keyword evidence="4" id="KW-0560">Oxidoreductase</keyword>
<dbReference type="SUPFAM" id="SSF56524">
    <property type="entry name" value="Oxidoreductase molybdopterin-binding domain"/>
    <property type="match status" value="1"/>
</dbReference>
<dbReference type="InterPro" id="IPR014756">
    <property type="entry name" value="Ig_E-set"/>
</dbReference>
<dbReference type="InterPro" id="IPR008335">
    <property type="entry name" value="Mopterin_OxRdtase_euk"/>
</dbReference>
<dbReference type="EMBL" id="JAVALS010000018">
    <property type="protein sequence ID" value="MDP5228587.1"/>
    <property type="molecule type" value="Genomic_DNA"/>
</dbReference>
<evidence type="ECO:0000259" key="7">
    <source>
        <dbReference type="Pfam" id="PF03404"/>
    </source>
</evidence>
<dbReference type="SUPFAM" id="SSF81296">
    <property type="entry name" value="E set domains"/>
    <property type="match status" value="1"/>
</dbReference>
<dbReference type="PANTHER" id="PTHR19372:SF7">
    <property type="entry name" value="SULFITE OXIDASE, MITOCHONDRIAL"/>
    <property type="match status" value="1"/>
</dbReference>
<gene>
    <name evidence="8" type="ORF">Q9R02_15630</name>
</gene>
<comment type="cofactor">
    <cofactor evidence="1">
        <name>Mo-molybdopterin</name>
        <dbReference type="ChEBI" id="CHEBI:71302"/>
    </cofactor>
</comment>
<keyword evidence="9" id="KW-1185">Reference proteome</keyword>
<dbReference type="Proteomes" id="UP001232725">
    <property type="component" value="Unassembled WGS sequence"/>
</dbReference>
<dbReference type="Pfam" id="PF00174">
    <property type="entry name" value="Oxidored_molyb"/>
    <property type="match status" value="1"/>
</dbReference>